<evidence type="ECO:0000256" key="3">
    <source>
        <dbReference type="ARBA" id="ARBA00023237"/>
    </source>
</evidence>
<gene>
    <name evidence="5" type="primary">bamE</name>
    <name evidence="5" type="ORF">GCM10007924_28730</name>
</gene>
<comment type="caution">
    <text evidence="5">The sequence shown here is derived from an EMBL/GenBank/DDBJ whole genome shotgun (WGS) entry which is preliminary data.</text>
</comment>
<dbReference type="EMBL" id="BSNF01000008">
    <property type="protein sequence ID" value="GLQ07652.1"/>
    <property type="molecule type" value="Genomic_DNA"/>
</dbReference>
<dbReference type="Proteomes" id="UP001161409">
    <property type="component" value="Unassembled WGS sequence"/>
</dbReference>
<organism evidence="5 6">
    <name type="scientific">Sneathiella chinensis</name>
    <dbReference type="NCBI Taxonomy" id="349750"/>
    <lineage>
        <taxon>Bacteria</taxon>
        <taxon>Pseudomonadati</taxon>
        <taxon>Pseudomonadota</taxon>
        <taxon>Alphaproteobacteria</taxon>
        <taxon>Sneathiellales</taxon>
        <taxon>Sneathiellaceae</taxon>
        <taxon>Sneathiella</taxon>
    </lineage>
</organism>
<reference evidence="5" key="1">
    <citation type="journal article" date="2014" name="Int. J. Syst. Evol. Microbiol.">
        <title>Complete genome of a new Firmicutes species belonging to the dominant human colonic microbiota ('Ruminococcus bicirculans') reveals two chromosomes and a selective capacity to utilize plant glucans.</title>
        <authorList>
            <consortium name="NISC Comparative Sequencing Program"/>
            <person name="Wegmann U."/>
            <person name="Louis P."/>
            <person name="Goesmann A."/>
            <person name="Henrissat B."/>
            <person name="Duncan S.H."/>
            <person name="Flint H.J."/>
        </authorList>
    </citation>
    <scope>NUCLEOTIDE SEQUENCE</scope>
    <source>
        <strain evidence="5">NBRC 103408</strain>
    </source>
</reference>
<dbReference type="InterPro" id="IPR037873">
    <property type="entry name" value="BamE-like"/>
</dbReference>
<evidence type="ECO:0000256" key="2">
    <source>
        <dbReference type="ARBA" id="ARBA00023136"/>
    </source>
</evidence>
<evidence type="ECO:0000256" key="1">
    <source>
        <dbReference type="ARBA" id="ARBA00022729"/>
    </source>
</evidence>
<evidence type="ECO:0000313" key="5">
    <source>
        <dbReference type="EMBL" id="GLQ07652.1"/>
    </source>
</evidence>
<name>A0ABQ5U671_9PROT</name>
<evidence type="ECO:0000259" key="4">
    <source>
        <dbReference type="Pfam" id="PF04355"/>
    </source>
</evidence>
<feature type="domain" description="Outer membrane protein assembly factor BamE" evidence="4">
    <location>
        <begin position="37"/>
        <end position="114"/>
    </location>
</feature>
<dbReference type="Gene3D" id="3.30.1450.10">
    <property type="match status" value="1"/>
</dbReference>
<keyword evidence="6" id="KW-1185">Reference proteome</keyword>
<keyword evidence="5" id="KW-0449">Lipoprotein</keyword>
<sequence>MANIMTAKSMKKLLNTALVGAVAVTLVACDPVREEKGYRLDEEQIAKVEKGISDKDGVLAALGSPSSISTFPEQGEAWYYISRKTEHIAFLEKDVIEQNVIVIKFDENEVVTDIKNYSKEDGREIDMVDRTTPTGGNELGFFEQLFGNFGRFNPNAN</sequence>
<protein>
    <submittedName>
        <fullName evidence="5">SmpA/OmlA family lipoprotein</fullName>
    </submittedName>
</protein>
<accession>A0ABQ5U671</accession>
<keyword evidence="2" id="KW-0472">Membrane</keyword>
<dbReference type="PANTHER" id="PTHR37482:SF1">
    <property type="entry name" value="OUTER MEMBRANE PROTEIN ASSEMBLY FACTOR BAME"/>
    <property type="match status" value="1"/>
</dbReference>
<evidence type="ECO:0000313" key="6">
    <source>
        <dbReference type="Proteomes" id="UP001161409"/>
    </source>
</evidence>
<reference evidence="5" key="2">
    <citation type="submission" date="2023-01" db="EMBL/GenBank/DDBJ databases">
        <title>Draft genome sequence of Sneathiella chinensis strain NBRC 103408.</title>
        <authorList>
            <person name="Sun Q."/>
            <person name="Mori K."/>
        </authorList>
    </citation>
    <scope>NUCLEOTIDE SEQUENCE</scope>
    <source>
        <strain evidence="5">NBRC 103408</strain>
    </source>
</reference>
<dbReference type="Pfam" id="PF04355">
    <property type="entry name" value="BamE"/>
    <property type="match status" value="1"/>
</dbReference>
<keyword evidence="1" id="KW-0732">Signal</keyword>
<dbReference type="InterPro" id="IPR007450">
    <property type="entry name" value="BamE_dom"/>
</dbReference>
<dbReference type="InterPro" id="IPR026592">
    <property type="entry name" value="BamE"/>
</dbReference>
<keyword evidence="3" id="KW-0998">Cell outer membrane</keyword>
<dbReference type="PANTHER" id="PTHR37482">
    <property type="entry name" value="OUTER MEMBRANE PROTEIN ASSEMBLY FACTOR BAME"/>
    <property type="match status" value="1"/>
</dbReference>
<proteinExistence type="predicted"/>